<dbReference type="EMBL" id="JRES01000032">
    <property type="protein sequence ID" value="KNC34778.1"/>
    <property type="molecule type" value="Genomic_DNA"/>
</dbReference>
<protein>
    <recommendedName>
        <fullName evidence="4">snRNA-activating protein complex subunit 1</fullName>
    </recommendedName>
</protein>
<dbReference type="OrthoDB" id="20127at2759"/>
<dbReference type="STRING" id="7375.A0A0L0CR00"/>
<keyword evidence="3" id="KW-1185">Reference proteome</keyword>
<feature type="compositionally biased region" description="Polar residues" evidence="1">
    <location>
        <begin position="334"/>
        <end position="351"/>
    </location>
</feature>
<reference evidence="2 3" key="1">
    <citation type="journal article" date="2015" name="Nat. Commun.">
        <title>Lucilia cuprina genome unlocks parasitic fly biology to underpin future interventions.</title>
        <authorList>
            <person name="Anstead C.A."/>
            <person name="Korhonen P.K."/>
            <person name="Young N.D."/>
            <person name="Hall R.S."/>
            <person name="Jex A.R."/>
            <person name="Murali S.C."/>
            <person name="Hughes D.S."/>
            <person name="Lee S.F."/>
            <person name="Perry T."/>
            <person name="Stroehlein A.J."/>
            <person name="Ansell B.R."/>
            <person name="Breugelmans B."/>
            <person name="Hofmann A."/>
            <person name="Qu J."/>
            <person name="Dugan S."/>
            <person name="Lee S.L."/>
            <person name="Chao H."/>
            <person name="Dinh H."/>
            <person name="Han Y."/>
            <person name="Doddapaneni H.V."/>
            <person name="Worley K.C."/>
            <person name="Muzny D.M."/>
            <person name="Ioannidis P."/>
            <person name="Waterhouse R.M."/>
            <person name="Zdobnov E.M."/>
            <person name="James P.J."/>
            <person name="Bagnall N.H."/>
            <person name="Kotze A.C."/>
            <person name="Gibbs R.A."/>
            <person name="Richards S."/>
            <person name="Batterham P."/>
            <person name="Gasser R.B."/>
        </authorList>
    </citation>
    <scope>NUCLEOTIDE SEQUENCE [LARGE SCALE GENOMIC DNA]</scope>
    <source>
        <strain evidence="2 3">LS</strain>
        <tissue evidence="2">Full body</tissue>
    </source>
</reference>
<proteinExistence type="predicted"/>
<organism evidence="2 3">
    <name type="scientific">Lucilia cuprina</name>
    <name type="common">Green bottle fly</name>
    <name type="synonym">Australian sheep blowfly</name>
    <dbReference type="NCBI Taxonomy" id="7375"/>
    <lineage>
        <taxon>Eukaryota</taxon>
        <taxon>Metazoa</taxon>
        <taxon>Ecdysozoa</taxon>
        <taxon>Arthropoda</taxon>
        <taxon>Hexapoda</taxon>
        <taxon>Insecta</taxon>
        <taxon>Pterygota</taxon>
        <taxon>Neoptera</taxon>
        <taxon>Endopterygota</taxon>
        <taxon>Diptera</taxon>
        <taxon>Brachycera</taxon>
        <taxon>Muscomorpha</taxon>
        <taxon>Oestroidea</taxon>
        <taxon>Calliphoridae</taxon>
        <taxon>Luciliinae</taxon>
        <taxon>Lucilia</taxon>
    </lineage>
</organism>
<name>A0A0L0CR00_LUCCU</name>
<dbReference type="Proteomes" id="UP000037069">
    <property type="component" value="Unassembled WGS sequence"/>
</dbReference>
<dbReference type="PANTHER" id="PTHR15131">
    <property type="entry name" value="SMALL NUCLEAR RNA ACTIVATING COMPLEX, POLYPEPTIDE 1"/>
    <property type="match status" value="1"/>
</dbReference>
<feature type="compositionally biased region" description="Basic and acidic residues" evidence="1">
    <location>
        <begin position="316"/>
        <end position="325"/>
    </location>
</feature>
<dbReference type="AlphaFoldDB" id="A0A0L0CR00"/>
<dbReference type="GO" id="GO:0042795">
    <property type="term" value="P:snRNA transcription by RNA polymerase II"/>
    <property type="evidence" value="ECO:0007669"/>
    <property type="project" value="TreeGrafter"/>
</dbReference>
<feature type="region of interest" description="Disordered" evidence="1">
    <location>
        <begin position="281"/>
        <end position="357"/>
    </location>
</feature>
<evidence type="ECO:0000313" key="2">
    <source>
        <dbReference type="EMBL" id="KNC34778.1"/>
    </source>
</evidence>
<evidence type="ECO:0008006" key="4">
    <source>
        <dbReference type="Google" id="ProtNLM"/>
    </source>
</evidence>
<dbReference type="OMA" id="IYNKQPT"/>
<gene>
    <name evidence="2" type="ORF">FF38_01962</name>
</gene>
<accession>A0A0L0CR00</accession>
<dbReference type="Pfam" id="PF09808">
    <property type="entry name" value="SNAPC1"/>
    <property type="match status" value="1"/>
</dbReference>
<dbReference type="PANTHER" id="PTHR15131:SF3">
    <property type="entry name" value="SNRNA-ACTIVATING PROTEIN COMPLEX SUBUNIT 1"/>
    <property type="match status" value="1"/>
</dbReference>
<comment type="caution">
    <text evidence="2">The sequence shown here is derived from an EMBL/GenBank/DDBJ whole genome shotgun (WGS) entry which is preliminary data.</text>
</comment>
<evidence type="ECO:0000256" key="1">
    <source>
        <dbReference type="SAM" id="MobiDB-lite"/>
    </source>
</evidence>
<dbReference type="GO" id="GO:0019185">
    <property type="term" value="C:snRNA-activating protein complex"/>
    <property type="evidence" value="ECO:0007669"/>
    <property type="project" value="TreeGrafter"/>
</dbReference>
<dbReference type="GO" id="GO:0043565">
    <property type="term" value="F:sequence-specific DNA binding"/>
    <property type="evidence" value="ECO:0007669"/>
    <property type="project" value="TreeGrafter"/>
</dbReference>
<dbReference type="InterPro" id="IPR019188">
    <property type="entry name" value="SNAPC1"/>
</dbReference>
<dbReference type="GO" id="GO:0042796">
    <property type="term" value="P:snRNA transcription by RNA polymerase III"/>
    <property type="evidence" value="ECO:0007669"/>
    <property type="project" value="TreeGrafter"/>
</dbReference>
<sequence length="357" mass="41557">MEIELAIYEDCLNLIDKFVDSTNPNFKSFCEQWRNAMFQHIYAIQTTVIEVMQTTKTILHLAKRIVCAKDALGKLAFEHNDESQFLRRIGGMYLMYAVYFKQPTKQYVKILMSCETWQDFVRFIETLPKNAMTDEVRYMFFKLYKEDAFRFNTLDYDVGLENLVDYDRLYNIHNGIKSDEVVRVKLKQKLMTIAETEKSLTDMVALEEKYNKTKESLVGIDKSAKALTSTKIFQGIQDALKSVRNILEDKEIENNTSPLTKSTNYDEKRKELKRKAAGRYDFATEDEESPVEENSLQEKNKHIGRPTARNIMTQKLPEHMSDDLRNSSTDEDNSATQESFEAEQLESSSENYGLEIV</sequence>
<evidence type="ECO:0000313" key="3">
    <source>
        <dbReference type="Proteomes" id="UP000037069"/>
    </source>
</evidence>